<reference evidence="10 11" key="1">
    <citation type="submission" date="2021-02" db="EMBL/GenBank/DDBJ databases">
        <title>PHA producing bacteria isolated from coastal sediment in Guangdong, Shenzhen.</title>
        <authorList>
            <person name="Zheng W."/>
            <person name="Yu S."/>
            <person name="Huang Y."/>
        </authorList>
    </citation>
    <scope>NUCLEOTIDE SEQUENCE [LARGE SCALE GENOMIC DNA]</scope>
    <source>
        <strain evidence="10 11">TN21-5</strain>
    </source>
</reference>
<keyword evidence="5" id="KW-0964">Secreted</keyword>
<evidence type="ECO:0000256" key="4">
    <source>
        <dbReference type="ARBA" id="ARBA00016244"/>
    </source>
</evidence>
<dbReference type="Pfam" id="PF00460">
    <property type="entry name" value="Flg_bb_rod"/>
    <property type="match status" value="1"/>
</dbReference>
<feature type="domain" description="Flagellar basal-body/hook protein C-terminal" evidence="8">
    <location>
        <begin position="646"/>
        <end position="685"/>
    </location>
</feature>
<dbReference type="InterPro" id="IPR001444">
    <property type="entry name" value="Flag_bb_rod_N"/>
</dbReference>
<evidence type="ECO:0000259" key="8">
    <source>
        <dbReference type="Pfam" id="PF06429"/>
    </source>
</evidence>
<feature type="domain" description="Flagellar basal body rod protein N-terminal" evidence="7">
    <location>
        <begin position="16"/>
        <end position="34"/>
    </location>
</feature>
<dbReference type="PANTHER" id="PTHR30033">
    <property type="entry name" value="FLAGELLAR HOOK-ASSOCIATED PROTEIN 1"/>
    <property type="match status" value="1"/>
</dbReference>
<keyword evidence="10" id="KW-0282">Flagellum</keyword>
<accession>A0ABS3BBN3</accession>
<keyword evidence="10" id="KW-0966">Cell projection</keyword>
<comment type="subcellular location">
    <subcellularLocation>
        <location evidence="1">Bacterial flagellum</location>
    </subcellularLocation>
    <subcellularLocation>
        <location evidence="2">Secreted</location>
    </subcellularLocation>
</comment>
<dbReference type="Pfam" id="PF22638">
    <property type="entry name" value="FlgK_D1"/>
    <property type="match status" value="1"/>
</dbReference>
<organism evidence="10 11">
    <name type="scientific">Marinobacter daepoensis</name>
    <dbReference type="NCBI Taxonomy" id="262077"/>
    <lineage>
        <taxon>Bacteria</taxon>
        <taxon>Pseudomonadati</taxon>
        <taxon>Pseudomonadota</taxon>
        <taxon>Gammaproteobacteria</taxon>
        <taxon>Pseudomonadales</taxon>
        <taxon>Marinobacteraceae</taxon>
        <taxon>Marinobacter</taxon>
    </lineage>
</organism>
<gene>
    <name evidence="10" type="primary">flgK</name>
    <name evidence="10" type="ORF">JYP53_05005</name>
</gene>
<evidence type="ECO:0000313" key="11">
    <source>
        <dbReference type="Proteomes" id="UP000664344"/>
    </source>
</evidence>
<protein>
    <recommendedName>
        <fullName evidence="4">Flagellar hook-associated protein 1</fullName>
    </recommendedName>
</protein>
<dbReference type="NCBIfam" id="TIGR02492">
    <property type="entry name" value="flgK_ends"/>
    <property type="match status" value="1"/>
</dbReference>
<dbReference type="Proteomes" id="UP000664344">
    <property type="component" value="Unassembled WGS sequence"/>
</dbReference>
<dbReference type="PRINTS" id="PR01005">
    <property type="entry name" value="FLGHOOKAP1"/>
</dbReference>
<keyword evidence="10" id="KW-0969">Cilium</keyword>
<comment type="similarity">
    <text evidence="3">Belongs to the flagella basal body rod proteins family.</text>
</comment>
<dbReference type="RefSeq" id="WP_206556888.1">
    <property type="nucleotide sequence ID" value="NZ_JAFKDB010000008.1"/>
</dbReference>
<comment type="caution">
    <text evidence="10">The sequence shown here is derived from an EMBL/GenBank/DDBJ whole genome shotgun (WGS) entry which is preliminary data.</text>
</comment>
<evidence type="ECO:0000256" key="5">
    <source>
        <dbReference type="ARBA" id="ARBA00022525"/>
    </source>
</evidence>
<evidence type="ECO:0000256" key="2">
    <source>
        <dbReference type="ARBA" id="ARBA00004613"/>
    </source>
</evidence>
<keyword evidence="11" id="KW-1185">Reference proteome</keyword>
<dbReference type="InterPro" id="IPR053927">
    <property type="entry name" value="FlgK_helical"/>
</dbReference>
<evidence type="ECO:0000256" key="1">
    <source>
        <dbReference type="ARBA" id="ARBA00004365"/>
    </source>
</evidence>
<name>A0ABS3BBN3_9GAMM</name>
<keyword evidence="6" id="KW-0975">Bacterial flagellum</keyword>
<evidence type="ECO:0000259" key="9">
    <source>
        <dbReference type="Pfam" id="PF22638"/>
    </source>
</evidence>
<dbReference type="EMBL" id="JAFKDB010000008">
    <property type="protein sequence ID" value="MBN7769261.1"/>
    <property type="molecule type" value="Genomic_DNA"/>
</dbReference>
<evidence type="ECO:0000256" key="3">
    <source>
        <dbReference type="ARBA" id="ARBA00009677"/>
    </source>
</evidence>
<sequence>MAGLIGIGLSGVLGHQTALNTTANNITNANTPGYSRQEVQFETQDGRRTGAGTIGSGVSISNIRRLADAYLNQQLREDSTLFGEQNAFNAELTRLDNLLGGEDTGLNNALNNFFSALQNAAEDPTSLPQRQLVLSEAQQLVNRFQGLSQEFIQQRESVKTQMQQGVNDVNTLLKSIADLNLAISESPGVAQGKMPLELMDQRDEKLRQLSELVSIRVTEVEGSQVNVSLANGLSLVTGANASEFATRSSAQDPTRLEFTLTTGGRTLLVDEQIQGGKLGGLRAFDELALKPAFDELGRLAIAISSAMNHQHEIGMDLEGDLGGSFFTDVNALELQRSRVVPNGNNNRNTTGQLAVEITDSSLLPAGSWELQFSGDGRSYELIDSMTGETVRQGRLPDPVQSEINMPGFNIRVEGGEFNPGDKYLIQPGRNAADSMNLNIRREEDLAFASPIRTAANDSNLGTATINQGDMLNVRNPNTGALLDDFQGAGQFPDGPVTVTFSNDGAGNIGYVVSNDSGVLFDSTMVDNDGDGVADTYDPQKINQIFSSRPEDEANGQYRGYVFEMTGEPADGDVFTIDFNKNGVSDNRNAELLAGLGTKNTLNGGSQNFTEGYAGLVEDIGVKTRQSQMDKEASATLLEQSVNQRESMSGVNLDEEAGKLIQYQAAYNASAQVMSVAQDLFNTLLQSFR</sequence>
<evidence type="ECO:0000256" key="6">
    <source>
        <dbReference type="ARBA" id="ARBA00023143"/>
    </source>
</evidence>
<feature type="domain" description="Flagellar hook-associated protein FlgK helical" evidence="9">
    <location>
        <begin position="92"/>
        <end position="326"/>
    </location>
</feature>
<dbReference type="PANTHER" id="PTHR30033:SF1">
    <property type="entry name" value="FLAGELLAR HOOK-ASSOCIATED PROTEIN 1"/>
    <property type="match status" value="1"/>
</dbReference>
<dbReference type="InterPro" id="IPR002371">
    <property type="entry name" value="FlgK"/>
</dbReference>
<dbReference type="SUPFAM" id="SSF64518">
    <property type="entry name" value="Phase 1 flagellin"/>
    <property type="match status" value="1"/>
</dbReference>
<evidence type="ECO:0000259" key="7">
    <source>
        <dbReference type="Pfam" id="PF00460"/>
    </source>
</evidence>
<dbReference type="Pfam" id="PF06429">
    <property type="entry name" value="Flg_bbr_C"/>
    <property type="match status" value="1"/>
</dbReference>
<proteinExistence type="inferred from homology"/>
<dbReference type="InterPro" id="IPR010930">
    <property type="entry name" value="Flg_bb/hook_C_dom"/>
</dbReference>
<evidence type="ECO:0000313" key="10">
    <source>
        <dbReference type="EMBL" id="MBN7769261.1"/>
    </source>
</evidence>